<dbReference type="PANTHER" id="PTHR11019:SF159">
    <property type="entry name" value="TRANSCRIPTIONAL REGULATOR-RELATED"/>
    <property type="match status" value="1"/>
</dbReference>
<accession>A0ABS7YU86</accession>
<dbReference type="EMBL" id="JAIWIU010000371">
    <property type="protein sequence ID" value="MCA2019245.1"/>
    <property type="molecule type" value="Genomic_DNA"/>
</dbReference>
<dbReference type="Proteomes" id="UP001199044">
    <property type="component" value="Unassembled WGS sequence"/>
</dbReference>
<dbReference type="InterPro" id="IPR014710">
    <property type="entry name" value="RmlC-like_jellyroll"/>
</dbReference>
<dbReference type="SUPFAM" id="SSF46689">
    <property type="entry name" value="Homeodomain-like"/>
    <property type="match status" value="1"/>
</dbReference>
<evidence type="ECO:0000256" key="3">
    <source>
        <dbReference type="ARBA" id="ARBA00023163"/>
    </source>
</evidence>
<keyword evidence="2" id="KW-0238">DNA-binding</keyword>
<proteinExistence type="predicted"/>
<dbReference type="InterPro" id="IPR011051">
    <property type="entry name" value="RmlC_Cupin_sf"/>
</dbReference>
<dbReference type="SUPFAM" id="SSF51182">
    <property type="entry name" value="RmlC-like cupins"/>
    <property type="match status" value="1"/>
</dbReference>
<reference evidence="6" key="1">
    <citation type="submission" date="2023-07" db="EMBL/GenBank/DDBJ databases">
        <title>Molecular identification of indigenous halophilic bacteria isolated from red sea cost, biodegradation of synthetic dyes and assessment of degraded metabolite toxicity.</title>
        <authorList>
            <person name="Chaieb K."/>
            <person name="Altayb H.N."/>
        </authorList>
    </citation>
    <scope>NUCLEOTIDE SEQUENCE [LARGE SCALE GENOMIC DNA]</scope>
    <source>
        <strain evidence="6">K20</strain>
    </source>
</reference>
<name>A0ABS7YU86_9VIBR</name>
<feature type="domain" description="HTH araC/xylS-type" evidence="4">
    <location>
        <begin position="149"/>
        <end position="246"/>
    </location>
</feature>
<sequence length="256" mass="29531">MYTPDSMMIQKIDHQVQHETVWHSHQDGQLYWLSKGIILVETSDSQWPMTPGTLGWIPANSRHKAHTLADVDGWIVRVAQDIGSHYPNNPRVFGVDSFCHALLKKIVYHPRVSYPKHLLEYLLEIIGYELDVSRNIKFELPLPYDRRARKMAEFLIGQPSNISTQAQLANCFGLSTRTLSRVFTKETGLTFTQWRQQARLINSMQWLLDDEPIYDVAVKSGYGNVSAYISAFKRNFNETPGQFKRNSLGKNQVIRH</sequence>
<evidence type="ECO:0000313" key="6">
    <source>
        <dbReference type="Proteomes" id="UP001199044"/>
    </source>
</evidence>
<dbReference type="InterPro" id="IPR018060">
    <property type="entry name" value="HTH_AraC"/>
</dbReference>
<dbReference type="PROSITE" id="PS01124">
    <property type="entry name" value="HTH_ARAC_FAMILY_2"/>
    <property type="match status" value="1"/>
</dbReference>
<dbReference type="PROSITE" id="PS00041">
    <property type="entry name" value="HTH_ARAC_FAMILY_1"/>
    <property type="match status" value="1"/>
</dbReference>
<protein>
    <submittedName>
        <fullName evidence="5">Helix-turn-helix transcriptional regulator</fullName>
    </submittedName>
</protein>
<dbReference type="Gene3D" id="2.60.120.10">
    <property type="entry name" value="Jelly Rolls"/>
    <property type="match status" value="1"/>
</dbReference>
<evidence type="ECO:0000259" key="4">
    <source>
        <dbReference type="PROSITE" id="PS01124"/>
    </source>
</evidence>
<dbReference type="Gene3D" id="1.10.10.60">
    <property type="entry name" value="Homeodomain-like"/>
    <property type="match status" value="2"/>
</dbReference>
<keyword evidence="6" id="KW-1185">Reference proteome</keyword>
<keyword evidence="1" id="KW-0805">Transcription regulation</keyword>
<evidence type="ECO:0000313" key="5">
    <source>
        <dbReference type="EMBL" id="MCA2019245.1"/>
    </source>
</evidence>
<evidence type="ECO:0000256" key="1">
    <source>
        <dbReference type="ARBA" id="ARBA00023015"/>
    </source>
</evidence>
<dbReference type="PANTHER" id="PTHR11019">
    <property type="entry name" value="HTH-TYPE TRANSCRIPTIONAL REGULATOR NIMR"/>
    <property type="match status" value="1"/>
</dbReference>
<dbReference type="CDD" id="cd06124">
    <property type="entry name" value="cupin_NimR-like_N"/>
    <property type="match status" value="1"/>
</dbReference>
<dbReference type="RefSeq" id="WP_225252440.1">
    <property type="nucleotide sequence ID" value="NZ_JAIWIU010000371.1"/>
</dbReference>
<gene>
    <name evidence="5" type="ORF">LDJ79_24340</name>
</gene>
<dbReference type="SMART" id="SM00342">
    <property type="entry name" value="HTH_ARAC"/>
    <property type="match status" value="1"/>
</dbReference>
<organism evidence="5 6">
    <name type="scientific">Vibrio tritonius</name>
    <dbReference type="NCBI Taxonomy" id="1435069"/>
    <lineage>
        <taxon>Bacteria</taxon>
        <taxon>Pseudomonadati</taxon>
        <taxon>Pseudomonadota</taxon>
        <taxon>Gammaproteobacteria</taxon>
        <taxon>Vibrionales</taxon>
        <taxon>Vibrionaceae</taxon>
        <taxon>Vibrio</taxon>
    </lineage>
</organism>
<dbReference type="Pfam" id="PF12833">
    <property type="entry name" value="HTH_18"/>
    <property type="match status" value="1"/>
</dbReference>
<dbReference type="InterPro" id="IPR018062">
    <property type="entry name" value="HTH_AraC-typ_CS"/>
</dbReference>
<keyword evidence="3" id="KW-0804">Transcription</keyword>
<comment type="caution">
    <text evidence="5">The sequence shown here is derived from an EMBL/GenBank/DDBJ whole genome shotgun (WGS) entry which is preliminary data.</text>
</comment>
<evidence type="ECO:0000256" key="2">
    <source>
        <dbReference type="ARBA" id="ARBA00023125"/>
    </source>
</evidence>
<dbReference type="InterPro" id="IPR009057">
    <property type="entry name" value="Homeodomain-like_sf"/>
</dbReference>